<feature type="transmembrane region" description="Helical" evidence="2">
    <location>
        <begin position="984"/>
        <end position="1007"/>
    </location>
</feature>
<feature type="compositionally biased region" description="Polar residues" evidence="1">
    <location>
        <begin position="388"/>
        <end position="409"/>
    </location>
</feature>
<evidence type="ECO:0000256" key="2">
    <source>
        <dbReference type="SAM" id="Phobius"/>
    </source>
</evidence>
<dbReference type="Pfam" id="PF13692">
    <property type="entry name" value="Glyco_trans_1_4"/>
    <property type="match status" value="1"/>
</dbReference>
<evidence type="ECO:0000256" key="1">
    <source>
        <dbReference type="SAM" id="MobiDB-lite"/>
    </source>
</evidence>
<accession>A0A6A6P405</accession>
<dbReference type="SUPFAM" id="SSF53756">
    <property type="entry name" value="UDP-Glycosyltransferase/glycogen phosphorylase"/>
    <property type="match status" value="1"/>
</dbReference>
<feature type="transmembrane region" description="Helical" evidence="2">
    <location>
        <begin position="1357"/>
        <end position="1376"/>
    </location>
</feature>
<keyword evidence="4" id="KW-1185">Reference proteome</keyword>
<dbReference type="Proteomes" id="UP000799766">
    <property type="component" value="Unassembled WGS sequence"/>
</dbReference>
<name>A0A6A6P405_9PEZI</name>
<keyword evidence="2" id="KW-0812">Transmembrane</keyword>
<dbReference type="OrthoDB" id="2582433at2759"/>
<feature type="transmembrane region" description="Helical" evidence="2">
    <location>
        <begin position="877"/>
        <end position="897"/>
    </location>
</feature>
<proteinExistence type="predicted"/>
<sequence>MADVDIVGFDAVDPNHALENWWQKALLGIIVASAAVGILTFLWAGVRYLWRKHKESRSRVPIPNRVKHRLDEVARTALPYSHVETTQQPKTFGVYLGRFSNPPTQAQGRLLERWDSIILDLFQPGVLNVVQNLAYNSPCRVIARLDVGRLPGVGDQDKATQMCAIVDSSIELMKSIWSGTEKPLVPPAILIAGWDECIPGQFLNNYADALGRLGLEVFLEVSAPNFLDGASVHLKHFSGVVLRNATILSDGEMRDYFQMEKMKSTVKSFVTQSTLRPFTVMMWEMVDDNVELSHAVIRRSFSWTSYHGGVPFIGTASSLLDAASSTTVMEPLGAFQWLKEGKIMKVHEKYREANKLCFRSSAGYEVFRSLELILPSLKHFMTNMKSWNSPEDNDNRSSVTTLAHNSGSALDTPYGSGDGSSVLSDDHSNLDWATRLQRTRANPLSASPNGTCYDGFGCFPIGLDATLEDFNKIVKSQVRLRRLNLLSQVPSEQLREYGRTLQEFVANNINAYWPFAPLKGMQAIQTLAELLVQTPDNPDQGDIQVFIGLDSGFHTAGLTQFWAVFDHEPRTGSLILYTSKSSPDLLSTIIHTYLSSEQVPRYHCFWAEAAFAQFHTGIKVDDKLPHRIENDLKRLSPTELLAFLQHIRFSDNDEGCPLLNSLWMFAEELLLEIPTFKQLKKLGTYDYLAGHISDLQLVEARLEWYRQHGHTFVSTEVALHIFREVDNVFRDILLRQRYHCLDRISNALQILAEADGYDPAGDFLTLAVFCAARKYAFDEIYVEVSDRNPLQNEYSDQSGAMAELFALGARCDAYFDITPNVFGKLLAERHRSYYGLRENQPPMWIDNAPAFASAYAAAQTDIDPNQKPTVVPGYRRFTYLSVFAIPALIDIILLTTTGRGLYLSAFMTKSEQENATLALMISLLLSGAIGTWISIGGTYYLISMAFSAANMFVLTRLIGGLAFTLFGGLIGFIVISAVEKVQSGLIFFFYLFGLTSYLSVLAALSSFQAPGSSFLSGRKIIIMLIPILGISPILTLFIDGADSIIYLTVLFIFVLGLVLGTRYSGSQWVMWCNNITTVDDKGVKDWYVQQVAKGSKDAFAGLTDPAAISLSRGHLYEAVMKEKQRPFWRKSTADPLVKNLAKTWDATIFLLDWYCRTTDVRRPIPFSSTWNIEVRVAHDSLRQNQKGIRIHNAFIHWRNAGEEIGCGVLYFVVALLDRWVELCTGGSLVGLSAVNNQTYRMSVGFSLAYYLIGAVLLDYKAQHLHQLSSLSRPVTVMTAQDLQAAKAYDARFRQKLYWKTLFRFLGVHVWALSVTATLIFLLDGTLNSLIMFLSYVGAYTGLLWYQYNKIFSGERALVPLLVATVVGFPLGVVLKLELPSFTWNMVIPLATATWIAAILTLRTARIGLPKFIKPHKAAVLKTFHAYGPGSTEHQWSQAELEAFYDALQSDTKGDELNISPEQHPGVEVRAILMASNHHTLSPLALKAFPQAPEMIHSIIDAWRNGLVSIDLVNLSPTIKPEAGIRAISCLCEGHLHIYIASDPEPTNFRTSISNHCRSMAEIVLHACAEAMFDIQHEHASLFETLLVAKEINEDDYEVPESIKRMGTSKTPIAELAISARHELVRFLCLGIDPETKWETLPQEVRSAFLHRCVGGHASFAPYEFRWLDSQIGSEMGCNLQSRIARYDLGALMAVQKWNYLNSPHGNRLSQALLEPISSKVAAYERPGVKVEEKSWIKVQLERVAKPFAAAYRKLGVSIKFIVLALVADPEYQRELDYMANGKQLLVPLRYLLNLVWRYCHGAQTICFSFFLLHGRNDIQTLWKSIKGTRLTLDRDRMRIESLDGQSTAFIHRHTDGGFELVYYPGVHKTEPTDRMQIKTVCIYDKALRLLDREEYDKGELVNKFMYDYPSDKMRRHTKINKIMNPRLPMTRNCVRGKDAKAIVHYDFKGRIGSGSYYLHGNLVRFKYHYRKNTTFDDGLLRAEFSLPHMTVNVSWCASPIRHPEKLERWIPHNRVVEATFVQGPDVYECNWNYDHKFHPRITTRLNGIPTETPDLIGHDWLGVLKKPTHTLYRNDNPLLEFRSANIGIFSRLFGLNTKLLPVSTSTSRSQLWKAWKKRNDLDGVVIRWLDEQLMRAEPILKQYWKRRDRGSLSRAEDHLALHADAVMASAELSSDISAWTPLAIRMSDLFSFGQGGDAVVYTRSKSLQPDTDQTLHVVAVDTGTWPNEGGGVSACRRDVINNLHTIRWHMIVESATDFGLPKYQTEENVESLKIVPLWGLDFMQPVHGWFSNKLDSEIDQMTLDATIMDIKRNFIPTLTALVKGARAIELSPQNVKEATRALVNLNTFFENSRHWMAVWTSDIVKDTWRRLWLEDMPGCKPASEWFDCEHPTIGHFDTALDLWFRYLFIFSIPIPERIPAVFQASHHSTSAAYGIVCKIKRGSTLAIWDHAISWRETNLYLSSAMCTLPPFMRNSLLGLLRLTSMLTLYHADQILPCADFFNPGWETEIGTAQGTIEHRNTFRRKIDPIVNGIEDMKKFAPVKEIQSKKPTVTMLSHLWFAKDIKTALLAADIIVNEWGFSEYNLDVYGALNKSPIYSSECQEIVACKGIGSNVTLKGTADPGMVLANTWVFLNSSVSEGLPLALGEAALTGAPVVCTDVGASLSILTDRDTGARYSSVVAPNDPRSIARAQIEMLAMIGEWAPYAEDEPGRPAPTLPVNPTPQDVAIITQRMYDKTEQRRKLGLMAREIVQKAFSGERYLREHEQMLWIGKAHYEMRAGSTPGANDMPVRSSGFQKAPAYLTGDYTDDQLQKMAHPRPTWLKHSSHATSFSSMWDDPGISGLIRGAPGARGSGHISTFDSTPASSRRGSYDGYEMVNLDGDDPKGTTPKAFTRPGVSGGSTPYRPSSLREVRNMEDDYYYRNNYANHVV</sequence>
<feature type="transmembrane region" description="Helical" evidence="2">
    <location>
        <begin position="25"/>
        <end position="50"/>
    </location>
</feature>
<evidence type="ECO:0000313" key="3">
    <source>
        <dbReference type="EMBL" id="KAF2458193.1"/>
    </source>
</evidence>
<keyword evidence="2" id="KW-0472">Membrane</keyword>
<feature type="transmembrane region" description="Helical" evidence="2">
    <location>
        <begin position="917"/>
        <end position="942"/>
    </location>
</feature>
<feature type="transmembrane region" description="Helical" evidence="2">
    <location>
        <begin position="1301"/>
        <end position="1322"/>
    </location>
</feature>
<evidence type="ECO:0008006" key="5">
    <source>
        <dbReference type="Google" id="ProtNLM"/>
    </source>
</evidence>
<organism evidence="3 4">
    <name type="scientific">Lineolata rhizophorae</name>
    <dbReference type="NCBI Taxonomy" id="578093"/>
    <lineage>
        <taxon>Eukaryota</taxon>
        <taxon>Fungi</taxon>
        <taxon>Dikarya</taxon>
        <taxon>Ascomycota</taxon>
        <taxon>Pezizomycotina</taxon>
        <taxon>Dothideomycetes</taxon>
        <taxon>Dothideomycetes incertae sedis</taxon>
        <taxon>Lineolatales</taxon>
        <taxon>Lineolataceae</taxon>
        <taxon>Lineolata</taxon>
    </lineage>
</organism>
<dbReference type="PANTHER" id="PTHR12526">
    <property type="entry name" value="GLYCOSYLTRANSFERASE"/>
    <property type="match status" value="1"/>
</dbReference>
<dbReference type="Gene3D" id="3.40.50.2000">
    <property type="entry name" value="Glycogen Phosphorylase B"/>
    <property type="match status" value="1"/>
</dbReference>
<reference evidence="3" key="1">
    <citation type="journal article" date="2020" name="Stud. Mycol.">
        <title>101 Dothideomycetes genomes: a test case for predicting lifestyles and emergence of pathogens.</title>
        <authorList>
            <person name="Haridas S."/>
            <person name="Albert R."/>
            <person name="Binder M."/>
            <person name="Bloem J."/>
            <person name="Labutti K."/>
            <person name="Salamov A."/>
            <person name="Andreopoulos B."/>
            <person name="Baker S."/>
            <person name="Barry K."/>
            <person name="Bills G."/>
            <person name="Bluhm B."/>
            <person name="Cannon C."/>
            <person name="Castanera R."/>
            <person name="Culley D."/>
            <person name="Daum C."/>
            <person name="Ezra D."/>
            <person name="Gonzalez J."/>
            <person name="Henrissat B."/>
            <person name="Kuo A."/>
            <person name="Liang C."/>
            <person name="Lipzen A."/>
            <person name="Lutzoni F."/>
            <person name="Magnuson J."/>
            <person name="Mondo S."/>
            <person name="Nolan M."/>
            <person name="Ohm R."/>
            <person name="Pangilinan J."/>
            <person name="Park H.-J."/>
            <person name="Ramirez L."/>
            <person name="Alfaro M."/>
            <person name="Sun H."/>
            <person name="Tritt A."/>
            <person name="Yoshinaga Y."/>
            <person name="Zwiers L.-H."/>
            <person name="Turgeon B."/>
            <person name="Goodwin S."/>
            <person name="Spatafora J."/>
            <person name="Crous P."/>
            <person name="Grigoriev I."/>
        </authorList>
    </citation>
    <scope>NUCLEOTIDE SEQUENCE</scope>
    <source>
        <strain evidence="3">ATCC 16933</strain>
    </source>
</reference>
<protein>
    <recommendedName>
        <fullName evidence="5">Glycosyl transferase</fullName>
    </recommendedName>
</protein>
<feature type="transmembrane region" description="Helical" evidence="2">
    <location>
        <begin position="1019"/>
        <end position="1038"/>
    </location>
</feature>
<feature type="region of interest" description="Disordered" evidence="1">
    <location>
        <begin position="388"/>
        <end position="418"/>
    </location>
</feature>
<feature type="region of interest" description="Disordered" evidence="1">
    <location>
        <begin position="2880"/>
        <end position="2906"/>
    </location>
</feature>
<feature type="transmembrane region" description="Helical" evidence="2">
    <location>
        <begin position="1044"/>
        <end position="1061"/>
    </location>
</feature>
<gene>
    <name evidence="3" type="ORF">BDY21DRAFT_420854</name>
</gene>
<keyword evidence="2" id="KW-1133">Transmembrane helix</keyword>
<dbReference type="PANTHER" id="PTHR12526:SF630">
    <property type="entry name" value="GLYCOSYLTRANSFERASE"/>
    <property type="match status" value="1"/>
</dbReference>
<dbReference type="EMBL" id="MU001678">
    <property type="protein sequence ID" value="KAF2458193.1"/>
    <property type="molecule type" value="Genomic_DNA"/>
</dbReference>
<feature type="transmembrane region" description="Helical" evidence="2">
    <location>
        <begin position="954"/>
        <end position="978"/>
    </location>
</feature>
<evidence type="ECO:0000313" key="4">
    <source>
        <dbReference type="Proteomes" id="UP000799766"/>
    </source>
</evidence>
<feature type="transmembrane region" description="Helical" evidence="2">
    <location>
        <begin position="1328"/>
        <end position="1345"/>
    </location>
</feature>
<feature type="transmembrane region" description="Helical" evidence="2">
    <location>
        <begin position="1382"/>
        <end position="1401"/>
    </location>
</feature>